<evidence type="ECO:0008006" key="4">
    <source>
        <dbReference type="Google" id="ProtNLM"/>
    </source>
</evidence>
<dbReference type="CDD" id="cd06223">
    <property type="entry name" value="PRTases_typeI"/>
    <property type="match status" value="1"/>
</dbReference>
<dbReference type="PANTHER" id="PTHR47505:SF1">
    <property type="entry name" value="DNA UTILIZATION PROTEIN YHGH"/>
    <property type="match status" value="1"/>
</dbReference>
<protein>
    <recommendedName>
        <fullName evidence="4">Phosphoribosyltransferase domain-containing protein</fullName>
    </recommendedName>
</protein>
<proteinExistence type="inferred from homology"/>
<sequence>MIHIWQWLTDIIFPPSKPGLFIRPLSPDNFQLFYRPHKKGSVQILSEYHIPAVQAAITACKFENNLQATKLIGKLLNLWLVDQSAIDTVLIPIPLSYKRQKKRKHNQVERVLRTLPPLPFRYTICTEILTRTHDTKPQTSLNRQDRLKNMDHAFEVNKKQLKKISSYRRVVICDDVLTTGATLGAAKVALLPHLPPHTELICVCWAH</sequence>
<dbReference type="InterPro" id="IPR029057">
    <property type="entry name" value="PRTase-like"/>
</dbReference>
<organism evidence="2 3">
    <name type="scientific">Candidatus Kaiserbacteria bacterium RIFOXYD1_FULL_42_15</name>
    <dbReference type="NCBI Taxonomy" id="1798532"/>
    <lineage>
        <taxon>Bacteria</taxon>
        <taxon>Candidatus Kaiseribacteriota</taxon>
    </lineage>
</organism>
<dbReference type="SUPFAM" id="SSF53271">
    <property type="entry name" value="PRTase-like"/>
    <property type="match status" value="1"/>
</dbReference>
<dbReference type="InterPro" id="IPR051910">
    <property type="entry name" value="ComF/GntX_DNA_util-trans"/>
</dbReference>
<dbReference type="EMBL" id="MFMT01000006">
    <property type="protein sequence ID" value="OGG89108.1"/>
    <property type="molecule type" value="Genomic_DNA"/>
</dbReference>
<comment type="caution">
    <text evidence="2">The sequence shown here is derived from an EMBL/GenBank/DDBJ whole genome shotgun (WGS) entry which is preliminary data.</text>
</comment>
<name>A0A1F6FTC2_9BACT</name>
<comment type="similarity">
    <text evidence="1">Belongs to the ComF/GntX family.</text>
</comment>
<dbReference type="InterPro" id="IPR000836">
    <property type="entry name" value="PRTase_dom"/>
</dbReference>
<evidence type="ECO:0000313" key="2">
    <source>
        <dbReference type="EMBL" id="OGG89108.1"/>
    </source>
</evidence>
<dbReference type="Proteomes" id="UP000179230">
    <property type="component" value="Unassembled WGS sequence"/>
</dbReference>
<dbReference type="AlphaFoldDB" id="A0A1F6FTC2"/>
<dbReference type="PANTHER" id="PTHR47505">
    <property type="entry name" value="DNA UTILIZATION PROTEIN YHGH"/>
    <property type="match status" value="1"/>
</dbReference>
<evidence type="ECO:0000313" key="3">
    <source>
        <dbReference type="Proteomes" id="UP000179230"/>
    </source>
</evidence>
<gene>
    <name evidence="2" type="ORF">A2592_03195</name>
</gene>
<evidence type="ECO:0000256" key="1">
    <source>
        <dbReference type="ARBA" id="ARBA00008007"/>
    </source>
</evidence>
<reference evidence="2 3" key="1">
    <citation type="journal article" date="2016" name="Nat. Commun.">
        <title>Thousands of microbial genomes shed light on interconnected biogeochemical processes in an aquifer system.</title>
        <authorList>
            <person name="Anantharaman K."/>
            <person name="Brown C.T."/>
            <person name="Hug L.A."/>
            <person name="Sharon I."/>
            <person name="Castelle C.J."/>
            <person name="Probst A.J."/>
            <person name="Thomas B.C."/>
            <person name="Singh A."/>
            <person name="Wilkins M.J."/>
            <person name="Karaoz U."/>
            <person name="Brodie E.L."/>
            <person name="Williams K.H."/>
            <person name="Hubbard S.S."/>
            <person name="Banfield J.F."/>
        </authorList>
    </citation>
    <scope>NUCLEOTIDE SEQUENCE [LARGE SCALE GENOMIC DNA]</scope>
</reference>
<accession>A0A1F6FTC2</accession>
<dbReference type="Gene3D" id="3.40.50.2020">
    <property type="match status" value="1"/>
</dbReference>